<accession>A0A1B4VD48</accession>
<dbReference type="Gene3D" id="1.20.1420.30">
    <property type="entry name" value="NCX, central ion-binding region"/>
    <property type="match status" value="1"/>
</dbReference>
<gene>
    <name evidence="7" type="ORF">SVA_0778</name>
</gene>
<dbReference type="KEGG" id="sva:SVA_0778"/>
<dbReference type="GO" id="GO:0005886">
    <property type="term" value="C:plasma membrane"/>
    <property type="evidence" value="ECO:0007669"/>
    <property type="project" value="TreeGrafter"/>
</dbReference>
<dbReference type="RefSeq" id="WP_148665365.1">
    <property type="nucleotide sequence ID" value="NZ_AP014936.1"/>
</dbReference>
<reference evidence="7 8" key="1">
    <citation type="submission" date="2015-08" db="EMBL/GenBank/DDBJ databases">
        <title>Complete genome sequence of Sulfurifustis variabilis.</title>
        <authorList>
            <person name="Miura A."/>
            <person name="Kojima H."/>
            <person name="Fukui M."/>
        </authorList>
    </citation>
    <scope>NUCLEOTIDE SEQUENCE [LARGE SCALE GENOMIC DNA]</scope>
    <source>
        <strain evidence="8">skN76</strain>
    </source>
</reference>
<evidence type="ECO:0000256" key="1">
    <source>
        <dbReference type="ARBA" id="ARBA00004141"/>
    </source>
</evidence>
<evidence type="ECO:0000259" key="6">
    <source>
        <dbReference type="Pfam" id="PF01699"/>
    </source>
</evidence>
<keyword evidence="2 5" id="KW-0812">Transmembrane</keyword>
<evidence type="ECO:0000313" key="8">
    <source>
        <dbReference type="Proteomes" id="UP000218899"/>
    </source>
</evidence>
<dbReference type="EMBL" id="AP014936">
    <property type="protein sequence ID" value="BAU47357.1"/>
    <property type="molecule type" value="Genomic_DNA"/>
</dbReference>
<feature type="transmembrane region" description="Helical" evidence="5">
    <location>
        <begin position="109"/>
        <end position="127"/>
    </location>
</feature>
<evidence type="ECO:0000256" key="4">
    <source>
        <dbReference type="ARBA" id="ARBA00023136"/>
    </source>
</evidence>
<dbReference type="AlphaFoldDB" id="A0A1B4VD48"/>
<keyword evidence="8" id="KW-1185">Reference proteome</keyword>
<feature type="transmembrane region" description="Helical" evidence="5">
    <location>
        <begin position="133"/>
        <end position="153"/>
    </location>
</feature>
<dbReference type="Pfam" id="PF01699">
    <property type="entry name" value="Na_Ca_ex"/>
    <property type="match status" value="2"/>
</dbReference>
<proteinExistence type="predicted"/>
<dbReference type="GO" id="GO:0006874">
    <property type="term" value="P:intracellular calcium ion homeostasis"/>
    <property type="evidence" value="ECO:0007669"/>
    <property type="project" value="TreeGrafter"/>
</dbReference>
<feature type="transmembrane region" description="Helical" evidence="5">
    <location>
        <begin position="243"/>
        <end position="266"/>
    </location>
</feature>
<feature type="transmembrane region" description="Helical" evidence="5">
    <location>
        <begin position="35"/>
        <end position="55"/>
    </location>
</feature>
<feature type="transmembrane region" description="Helical" evidence="5">
    <location>
        <begin position="303"/>
        <end position="320"/>
    </location>
</feature>
<comment type="subcellular location">
    <subcellularLocation>
        <location evidence="1">Membrane</location>
        <topology evidence="1">Multi-pass membrane protein</topology>
    </subcellularLocation>
</comment>
<dbReference type="InterPro" id="IPR004837">
    <property type="entry name" value="NaCa_Exmemb"/>
</dbReference>
<evidence type="ECO:0000256" key="2">
    <source>
        <dbReference type="ARBA" id="ARBA00022692"/>
    </source>
</evidence>
<feature type="transmembrane region" description="Helical" evidence="5">
    <location>
        <begin position="211"/>
        <end position="231"/>
    </location>
</feature>
<dbReference type="PANTHER" id="PTHR10846:SF8">
    <property type="entry name" value="INNER MEMBRANE PROTEIN YRBG"/>
    <property type="match status" value="1"/>
</dbReference>
<organism evidence="7 8">
    <name type="scientific">Sulfurifustis variabilis</name>
    <dbReference type="NCBI Taxonomy" id="1675686"/>
    <lineage>
        <taxon>Bacteria</taxon>
        <taxon>Pseudomonadati</taxon>
        <taxon>Pseudomonadota</taxon>
        <taxon>Gammaproteobacteria</taxon>
        <taxon>Acidiferrobacterales</taxon>
        <taxon>Acidiferrobacteraceae</taxon>
        <taxon>Sulfurifustis</taxon>
    </lineage>
</organism>
<dbReference type="Proteomes" id="UP000218899">
    <property type="component" value="Chromosome"/>
</dbReference>
<dbReference type="InterPro" id="IPR004481">
    <property type="entry name" value="K/Na/Ca-exchanger"/>
</dbReference>
<name>A0A1B4VD48_9GAMM</name>
<dbReference type="OrthoDB" id="9794225at2"/>
<dbReference type="PANTHER" id="PTHR10846">
    <property type="entry name" value="SODIUM/POTASSIUM/CALCIUM EXCHANGER"/>
    <property type="match status" value="1"/>
</dbReference>
<protein>
    <submittedName>
        <fullName evidence="7">Sodium:calcium antiporter</fullName>
    </submittedName>
</protein>
<sequence length="326" mass="34300">MLPDLLIVVGGALLILVLAEIVLRETLALMAHYRVSASFVGLTVLSIGTSLLEIVTHVIGSVQILHAPESMDTLSGLLIGSNIGSDILQQNFVLPLAGLIGSVVVVRRLLVVEVGGLIAASCLLWLACAGGAVTRVEGLLLVLAYAGYLTYVARTGAHTGRVAHARRLGRPRRYRAMAVVALAFAAMAWVADPVLLAATRLVARLPLSASFFGVIVLGVAATLPELMTALVSIARGQRDISAGILIGSNITNPLLGVGLGALISGYTAPTVTVYYDLPVKVATGVLLYFFLRRRNGLGRPEAVALILAYIAYVALRPLLFPEDLPQ</sequence>
<dbReference type="GO" id="GO:0005262">
    <property type="term" value="F:calcium channel activity"/>
    <property type="evidence" value="ECO:0007669"/>
    <property type="project" value="TreeGrafter"/>
</dbReference>
<keyword evidence="4 5" id="KW-0472">Membrane</keyword>
<feature type="transmembrane region" description="Helical" evidence="5">
    <location>
        <begin position="272"/>
        <end position="291"/>
    </location>
</feature>
<dbReference type="InterPro" id="IPR044880">
    <property type="entry name" value="NCX_ion-bd_dom_sf"/>
</dbReference>
<evidence type="ECO:0000256" key="5">
    <source>
        <dbReference type="SAM" id="Phobius"/>
    </source>
</evidence>
<keyword evidence="3 5" id="KW-1133">Transmembrane helix</keyword>
<dbReference type="GO" id="GO:0008273">
    <property type="term" value="F:calcium, potassium:sodium antiporter activity"/>
    <property type="evidence" value="ECO:0007669"/>
    <property type="project" value="TreeGrafter"/>
</dbReference>
<feature type="domain" description="Sodium/calcium exchanger membrane region" evidence="6">
    <location>
        <begin position="5"/>
        <end position="152"/>
    </location>
</feature>
<evidence type="ECO:0000256" key="3">
    <source>
        <dbReference type="ARBA" id="ARBA00022989"/>
    </source>
</evidence>
<evidence type="ECO:0000313" key="7">
    <source>
        <dbReference type="EMBL" id="BAU47357.1"/>
    </source>
</evidence>
<feature type="domain" description="Sodium/calcium exchanger membrane region" evidence="6">
    <location>
        <begin position="177"/>
        <end position="315"/>
    </location>
</feature>
<feature type="transmembrane region" description="Helical" evidence="5">
    <location>
        <begin position="174"/>
        <end position="191"/>
    </location>
</feature>